<evidence type="ECO:0000256" key="6">
    <source>
        <dbReference type="ARBA" id="ARBA00023002"/>
    </source>
</evidence>
<feature type="transmembrane region" description="Helical" evidence="11">
    <location>
        <begin position="149"/>
        <end position="172"/>
    </location>
</feature>
<evidence type="ECO:0000256" key="8">
    <source>
        <dbReference type="ARBA" id="ARBA00023157"/>
    </source>
</evidence>
<feature type="compositionally biased region" description="Polar residues" evidence="10">
    <location>
        <begin position="1"/>
        <end position="12"/>
    </location>
</feature>
<keyword evidence="5 11" id="KW-1133">Transmembrane helix</keyword>
<name>A0AAP4FCZ9_9MICC</name>
<dbReference type="CDD" id="cd12922">
    <property type="entry name" value="VKOR_5"/>
    <property type="match status" value="1"/>
</dbReference>
<keyword evidence="4" id="KW-0874">Quinone</keyword>
<evidence type="ECO:0000256" key="7">
    <source>
        <dbReference type="ARBA" id="ARBA00023136"/>
    </source>
</evidence>
<comment type="caution">
    <text evidence="13">The sequence shown here is derived from an EMBL/GenBank/DDBJ whole genome shotgun (WGS) entry which is preliminary data.</text>
</comment>
<evidence type="ECO:0000256" key="3">
    <source>
        <dbReference type="ARBA" id="ARBA00022692"/>
    </source>
</evidence>
<dbReference type="InterPro" id="IPR041714">
    <property type="entry name" value="VKOR_Actinobacteria"/>
</dbReference>
<keyword evidence="9" id="KW-0676">Redox-active center</keyword>
<evidence type="ECO:0000256" key="9">
    <source>
        <dbReference type="ARBA" id="ARBA00023284"/>
    </source>
</evidence>
<dbReference type="InterPro" id="IPR038354">
    <property type="entry name" value="VKOR_sf"/>
</dbReference>
<dbReference type="AlphaFoldDB" id="A0AAP4FCZ9"/>
<dbReference type="InterPro" id="IPR012932">
    <property type="entry name" value="VKOR"/>
</dbReference>
<feature type="transmembrane region" description="Helical" evidence="11">
    <location>
        <begin position="192"/>
        <end position="213"/>
    </location>
</feature>
<dbReference type="Gene3D" id="1.20.1440.130">
    <property type="entry name" value="VKOR domain"/>
    <property type="match status" value="1"/>
</dbReference>
<accession>A0AAP4FCZ9</accession>
<feature type="domain" description="Vitamin K epoxide reductase" evidence="12">
    <location>
        <begin position="33"/>
        <end position="174"/>
    </location>
</feature>
<comment type="similarity">
    <text evidence="2">Belongs to the VKOR family.</text>
</comment>
<evidence type="ECO:0000256" key="2">
    <source>
        <dbReference type="ARBA" id="ARBA00006214"/>
    </source>
</evidence>
<keyword evidence="6" id="KW-0560">Oxidoreductase</keyword>
<feature type="transmembrane region" description="Helical" evidence="11">
    <location>
        <begin position="97"/>
        <end position="116"/>
    </location>
</feature>
<dbReference type="EMBL" id="JASODW010000001">
    <property type="protein sequence ID" value="MDK6274226.1"/>
    <property type="molecule type" value="Genomic_DNA"/>
</dbReference>
<dbReference type="Pfam" id="PF07884">
    <property type="entry name" value="VKOR"/>
    <property type="match status" value="1"/>
</dbReference>
<organism evidence="13 14">
    <name type="scientific">Pseudoglutamicibacter cumminsii</name>
    <dbReference type="NCBI Taxonomy" id="156979"/>
    <lineage>
        <taxon>Bacteria</taxon>
        <taxon>Bacillati</taxon>
        <taxon>Actinomycetota</taxon>
        <taxon>Actinomycetes</taxon>
        <taxon>Micrococcales</taxon>
        <taxon>Micrococcaceae</taxon>
        <taxon>Pseudoglutamicibacter</taxon>
    </lineage>
</organism>
<evidence type="ECO:0000256" key="5">
    <source>
        <dbReference type="ARBA" id="ARBA00022989"/>
    </source>
</evidence>
<reference evidence="13" key="1">
    <citation type="submission" date="2023-05" db="EMBL/GenBank/DDBJ databases">
        <title>Cataloging the Phylogenetic Diversity of Human Bladder Bacteria.</title>
        <authorList>
            <person name="Du J."/>
        </authorList>
    </citation>
    <scope>NUCLEOTIDE SEQUENCE</scope>
    <source>
        <strain evidence="13">UMB9978</strain>
    </source>
</reference>
<sequence length="219" mass="23834">MNSLATTGQQGSDEALPADDPGRVQDFPWWARTHGFGWVLLVCGVGSFYGAVELTLERIQLYINPDHIAACDVGGAFSCSTVMKSAQATVFGPPNPFIGLVGFTILIVVGVVLTTGTRLPRWFMNMNLLGTAAATGFLVWLYTQAVYEIGSLCLYCMVCWFFMGLLFPVHLARNILTNDLPAPGWLRGWAQHGAWLTSFILLVACAASILVVFSNQFFG</sequence>
<feature type="transmembrane region" description="Helical" evidence="11">
    <location>
        <begin position="122"/>
        <end position="142"/>
    </location>
</feature>
<dbReference type="PANTHER" id="PTHR34573:SF1">
    <property type="entry name" value="VITAMIN K EPOXIDE REDUCTASE DOMAIN-CONTAINING PROTEIN"/>
    <property type="match status" value="1"/>
</dbReference>
<keyword evidence="8" id="KW-1015">Disulfide bond</keyword>
<evidence type="ECO:0000313" key="14">
    <source>
        <dbReference type="Proteomes" id="UP001240483"/>
    </source>
</evidence>
<evidence type="ECO:0000256" key="1">
    <source>
        <dbReference type="ARBA" id="ARBA00004141"/>
    </source>
</evidence>
<proteinExistence type="inferred from homology"/>
<keyword evidence="7 11" id="KW-0472">Membrane</keyword>
<evidence type="ECO:0000256" key="10">
    <source>
        <dbReference type="SAM" id="MobiDB-lite"/>
    </source>
</evidence>
<feature type="region of interest" description="Disordered" evidence="10">
    <location>
        <begin position="1"/>
        <end position="20"/>
    </location>
</feature>
<keyword evidence="3 11" id="KW-0812">Transmembrane</keyword>
<protein>
    <submittedName>
        <fullName evidence="13">Vitamin K epoxide reductase family protein</fullName>
    </submittedName>
</protein>
<evidence type="ECO:0000259" key="12">
    <source>
        <dbReference type="SMART" id="SM00756"/>
    </source>
</evidence>
<evidence type="ECO:0000313" key="13">
    <source>
        <dbReference type="EMBL" id="MDK6274226.1"/>
    </source>
</evidence>
<gene>
    <name evidence="13" type="ORF">QP116_00390</name>
</gene>
<evidence type="ECO:0000256" key="4">
    <source>
        <dbReference type="ARBA" id="ARBA00022719"/>
    </source>
</evidence>
<dbReference type="PANTHER" id="PTHR34573">
    <property type="entry name" value="VKC DOMAIN-CONTAINING PROTEIN"/>
    <property type="match status" value="1"/>
</dbReference>
<dbReference type="GO" id="GO:0016491">
    <property type="term" value="F:oxidoreductase activity"/>
    <property type="evidence" value="ECO:0007669"/>
    <property type="project" value="UniProtKB-KW"/>
</dbReference>
<dbReference type="GO" id="GO:0048038">
    <property type="term" value="F:quinone binding"/>
    <property type="evidence" value="ECO:0007669"/>
    <property type="project" value="UniProtKB-KW"/>
</dbReference>
<evidence type="ECO:0000256" key="11">
    <source>
        <dbReference type="SAM" id="Phobius"/>
    </source>
</evidence>
<dbReference type="RefSeq" id="WP_285332270.1">
    <property type="nucleotide sequence ID" value="NZ_JASODW010000001.1"/>
</dbReference>
<dbReference type="GO" id="GO:0016020">
    <property type="term" value="C:membrane"/>
    <property type="evidence" value="ECO:0007669"/>
    <property type="project" value="UniProtKB-SubCell"/>
</dbReference>
<comment type="subcellular location">
    <subcellularLocation>
        <location evidence="1">Membrane</location>
        <topology evidence="1">Multi-pass membrane protein</topology>
    </subcellularLocation>
</comment>
<dbReference type="Proteomes" id="UP001240483">
    <property type="component" value="Unassembled WGS sequence"/>
</dbReference>
<feature type="transmembrane region" description="Helical" evidence="11">
    <location>
        <begin position="35"/>
        <end position="52"/>
    </location>
</feature>
<dbReference type="SMART" id="SM00756">
    <property type="entry name" value="VKc"/>
    <property type="match status" value="1"/>
</dbReference>